<comment type="similarity">
    <text evidence="3 11">Belongs to the D-isomer specific 2-hydroxyacid dehydrogenase family.</text>
</comment>
<evidence type="ECO:0000256" key="2">
    <source>
        <dbReference type="ARBA" id="ARBA00005216"/>
    </source>
</evidence>
<evidence type="ECO:0000256" key="3">
    <source>
        <dbReference type="ARBA" id="ARBA00005854"/>
    </source>
</evidence>
<keyword evidence="6 11" id="KW-0560">Oxidoreductase</keyword>
<evidence type="ECO:0000256" key="9">
    <source>
        <dbReference type="ARBA" id="ARBA00048126"/>
    </source>
</evidence>
<dbReference type="InterPro" id="IPR045626">
    <property type="entry name" value="PGDH_ASB_dom"/>
</dbReference>
<evidence type="ECO:0000256" key="10">
    <source>
        <dbReference type="ARBA" id="ARBA00048731"/>
    </source>
</evidence>
<dbReference type="PROSITE" id="PS00670">
    <property type="entry name" value="D_2_HYDROXYACID_DH_2"/>
    <property type="match status" value="1"/>
</dbReference>
<dbReference type="InterPro" id="IPR029752">
    <property type="entry name" value="D-isomer_DH_CS1"/>
</dbReference>
<evidence type="ECO:0000259" key="12">
    <source>
        <dbReference type="PROSITE" id="PS51671"/>
    </source>
</evidence>
<keyword evidence="8 11" id="KW-0718">Serine biosynthesis</keyword>
<evidence type="ECO:0000256" key="6">
    <source>
        <dbReference type="ARBA" id="ARBA00023002"/>
    </source>
</evidence>
<dbReference type="PROSITE" id="PS00065">
    <property type="entry name" value="D_2_HYDROXYACID_DH_1"/>
    <property type="match status" value="1"/>
</dbReference>
<dbReference type="InterPro" id="IPR006139">
    <property type="entry name" value="D-isomer_2_OHA_DH_cat_dom"/>
</dbReference>
<dbReference type="PANTHER" id="PTHR42789:SF1">
    <property type="entry name" value="D-ISOMER SPECIFIC 2-HYDROXYACID DEHYDROGENASE FAMILY PROTEIN (AFU_ORTHOLOGUE AFUA_6G10090)"/>
    <property type="match status" value="1"/>
</dbReference>
<evidence type="ECO:0000256" key="7">
    <source>
        <dbReference type="ARBA" id="ARBA00023027"/>
    </source>
</evidence>
<evidence type="ECO:0000256" key="4">
    <source>
        <dbReference type="ARBA" id="ARBA00021582"/>
    </source>
</evidence>
<keyword evidence="14" id="KW-1185">Reference proteome</keyword>
<dbReference type="PROSITE" id="PS00671">
    <property type="entry name" value="D_2_HYDROXYACID_DH_3"/>
    <property type="match status" value="1"/>
</dbReference>
<organism evidence="13 14">
    <name type="scientific">Crassaminicella indica</name>
    <dbReference type="NCBI Taxonomy" id="2855394"/>
    <lineage>
        <taxon>Bacteria</taxon>
        <taxon>Bacillati</taxon>
        <taxon>Bacillota</taxon>
        <taxon>Clostridia</taxon>
        <taxon>Eubacteriales</taxon>
        <taxon>Clostridiaceae</taxon>
        <taxon>Crassaminicella</taxon>
    </lineage>
</organism>
<dbReference type="CDD" id="cd04902">
    <property type="entry name" value="ACT_3PGDH-xct"/>
    <property type="match status" value="1"/>
</dbReference>
<reference evidence="13" key="1">
    <citation type="submission" date="2021-07" db="EMBL/GenBank/DDBJ databases">
        <title>Complete genome sequence of Crassaminicella sp. 143-21, isolated from a deep-sea hydrothermal vent.</title>
        <authorList>
            <person name="Li X."/>
        </authorList>
    </citation>
    <scope>NUCLEOTIDE SEQUENCE</scope>
    <source>
        <strain evidence="13">143-21</strain>
    </source>
</reference>
<comment type="catalytic activity">
    <reaction evidence="10 11">
        <text>(2R)-3-phosphoglycerate + NAD(+) = 3-phosphooxypyruvate + NADH + H(+)</text>
        <dbReference type="Rhea" id="RHEA:12641"/>
        <dbReference type="ChEBI" id="CHEBI:15378"/>
        <dbReference type="ChEBI" id="CHEBI:18110"/>
        <dbReference type="ChEBI" id="CHEBI:57540"/>
        <dbReference type="ChEBI" id="CHEBI:57945"/>
        <dbReference type="ChEBI" id="CHEBI:58272"/>
        <dbReference type="EC" id="1.1.1.95"/>
    </reaction>
</comment>
<dbReference type="PROSITE" id="PS51671">
    <property type="entry name" value="ACT"/>
    <property type="match status" value="1"/>
</dbReference>
<comment type="catalytic activity">
    <reaction evidence="9">
        <text>(R)-2-hydroxyglutarate + NAD(+) = 2-oxoglutarate + NADH + H(+)</text>
        <dbReference type="Rhea" id="RHEA:49612"/>
        <dbReference type="ChEBI" id="CHEBI:15378"/>
        <dbReference type="ChEBI" id="CHEBI:15801"/>
        <dbReference type="ChEBI" id="CHEBI:16810"/>
        <dbReference type="ChEBI" id="CHEBI:57540"/>
        <dbReference type="ChEBI" id="CHEBI:57945"/>
        <dbReference type="EC" id="1.1.1.399"/>
    </reaction>
</comment>
<protein>
    <recommendedName>
        <fullName evidence="4 11">D-3-phosphoglycerate dehydrogenase</fullName>
        <ecNumber evidence="11">1.1.1.95</ecNumber>
    </recommendedName>
</protein>
<feature type="domain" description="ACT" evidence="12">
    <location>
        <begin position="458"/>
        <end position="530"/>
    </location>
</feature>
<dbReference type="EMBL" id="CP078093">
    <property type="protein sequence ID" value="QXM07098.1"/>
    <property type="molecule type" value="Genomic_DNA"/>
</dbReference>
<dbReference type="InterPro" id="IPR006236">
    <property type="entry name" value="PGDH"/>
</dbReference>
<dbReference type="Pfam" id="PF01842">
    <property type="entry name" value="ACT"/>
    <property type="match status" value="1"/>
</dbReference>
<dbReference type="Pfam" id="PF19304">
    <property type="entry name" value="PGDH_inter"/>
    <property type="match status" value="1"/>
</dbReference>
<gene>
    <name evidence="13" type="primary">serA</name>
    <name evidence="13" type="ORF">KVH43_05160</name>
</gene>
<dbReference type="Pfam" id="PF00389">
    <property type="entry name" value="2-Hacid_dh"/>
    <property type="match status" value="1"/>
</dbReference>
<dbReference type="InterPro" id="IPR029753">
    <property type="entry name" value="D-isomer_DH_CS"/>
</dbReference>
<evidence type="ECO:0000256" key="5">
    <source>
        <dbReference type="ARBA" id="ARBA00022605"/>
    </source>
</evidence>
<dbReference type="InterPro" id="IPR050857">
    <property type="entry name" value="D-2-hydroxyacid_DH"/>
</dbReference>
<dbReference type="Proteomes" id="UP000886818">
    <property type="component" value="Chromosome"/>
</dbReference>
<comment type="pathway">
    <text evidence="2 11">Amino-acid biosynthesis; L-serine biosynthesis; L-serine from 3-phospho-D-glycerate: step 1/3.</text>
</comment>
<evidence type="ECO:0000313" key="14">
    <source>
        <dbReference type="Proteomes" id="UP000886818"/>
    </source>
</evidence>
<evidence type="ECO:0000313" key="13">
    <source>
        <dbReference type="EMBL" id="QXM07098.1"/>
    </source>
</evidence>
<dbReference type="InterPro" id="IPR006140">
    <property type="entry name" value="D-isomer_DH_NAD-bd"/>
</dbReference>
<sequence>MENRKKVIITERVDEEGIRLLEKHLDVDVCLDITREELLKRIPEYDAIIVRSATKINAELMERASKLKVVGRAGNGTDNIDLAEATKRGIIVANTPASNTMSAAELAIALLLAVSRNIVGANNYIKSGKWERNRFKGVELYNKTLGIIGLGRIGSLVATRMNAFGMNVIAYDPYIADERFKRFNVEKKNTLKELIEESDFITVHTPKTKETYGMIGEKEIEWMKQGVRLVNDARGGIINEKALLKGIQNGKIASVGLDVHEEEPSFNNPLFEYDNVIVTPHIGASTIEAQINVGVTVAEQVINALNGEIVPNAVNLPTMHRDELAVMKPYIELMEKLGKIYYQLHNDSIEHVSIEYWGSIAKQDTEMSTIAFIKGLLEPVVEDKVNYINAKLLAEQRGIGIEQRKIKENYNGYTDYIEVKIKTKEKLFVIAGNLSSKREGRIVKIEGYEVDINPTKHMLFVQNMDVPGVIGHIGMVLGEENINVGTMQVGRNAVGKKALMVLTIDDEVSNKSLEKLMQKENVLCAKYVKL</sequence>
<dbReference type="NCBIfam" id="TIGR01327">
    <property type="entry name" value="PGDH"/>
    <property type="match status" value="1"/>
</dbReference>
<dbReference type="GO" id="GO:0004617">
    <property type="term" value="F:phosphoglycerate dehydrogenase activity"/>
    <property type="evidence" value="ECO:0007669"/>
    <property type="project" value="UniProtKB-EC"/>
</dbReference>
<keyword evidence="5 11" id="KW-0028">Amino-acid biosynthesis</keyword>
<keyword evidence="7 11" id="KW-0520">NAD</keyword>
<comment type="function">
    <text evidence="1">Catalyzes the reversible oxidation of 3-phospho-D-glycerate to 3-phosphonooxypyruvate, the first step of the phosphorylated L-serine biosynthesis pathway. Also catalyzes the reversible oxidation of 2-hydroxyglutarate to 2-oxoglutarate.</text>
</comment>
<dbReference type="EC" id="1.1.1.95" evidence="11"/>
<evidence type="ECO:0000256" key="8">
    <source>
        <dbReference type="ARBA" id="ARBA00023299"/>
    </source>
</evidence>
<dbReference type="Pfam" id="PF02826">
    <property type="entry name" value="2-Hacid_dh_C"/>
    <property type="match status" value="1"/>
</dbReference>
<dbReference type="CDD" id="cd12173">
    <property type="entry name" value="PGDH_4"/>
    <property type="match status" value="1"/>
</dbReference>
<dbReference type="PANTHER" id="PTHR42789">
    <property type="entry name" value="D-ISOMER SPECIFIC 2-HYDROXYACID DEHYDROGENASE FAMILY PROTEIN (AFU_ORTHOLOGUE AFUA_6G10090)"/>
    <property type="match status" value="1"/>
</dbReference>
<dbReference type="InterPro" id="IPR002912">
    <property type="entry name" value="ACT_dom"/>
</dbReference>
<evidence type="ECO:0000256" key="11">
    <source>
        <dbReference type="RuleBase" id="RU363003"/>
    </source>
</evidence>
<proteinExistence type="inferred from homology"/>
<evidence type="ECO:0000256" key="1">
    <source>
        <dbReference type="ARBA" id="ARBA00003800"/>
    </source>
</evidence>
<dbReference type="RefSeq" id="WP_218283787.1">
    <property type="nucleotide sequence ID" value="NZ_CP078093.1"/>
</dbReference>
<name>A0ABX8RDI9_9CLOT</name>
<accession>A0ABX8RDI9</accession>